<keyword evidence="6 8" id="KW-0472">Membrane</keyword>
<dbReference type="GO" id="GO:0015377">
    <property type="term" value="F:chloride:monoatomic cation symporter activity"/>
    <property type="evidence" value="ECO:0007669"/>
    <property type="project" value="InterPro"/>
</dbReference>
<dbReference type="OrthoDB" id="3181223at2"/>
<dbReference type="Pfam" id="PF00324">
    <property type="entry name" value="AA_permease"/>
    <property type="match status" value="1"/>
</dbReference>
<dbReference type="InterPro" id="IPR048753">
    <property type="entry name" value="CCC_C_1st_subdom"/>
</dbReference>
<sequence length="767" mass="81879">MADSNAAPPDAAAPNPSPNGAPPADTGVVDADVEPSAESSILPDSAKYGTFGGVFTPTLLTILGVIMYLRTGWVVGNAGLLGGLLIILLAFGIVTATGLSMSSITTNIRIGAGGAYSIISQSLGLEVGGSVGIPLYLAQALAVTMYIFGFREGWLWVFPDHAALLVDLAAFALIFGIAYISASLAFRVQYAILAIIVGSLVSVAVAAATGSMTIPLTEVPLWGEFPGAPEDGFPGVSLWVVFAVFFPAATGIMAGANMSGELEDPRTSIPLGTMSAIGLSAVIYVLLAIWLLRSASTEELLTNYTVMIDKAFWGPPVVAGLLGATFSSALASAVGAPRILQALGSHDILPQSDWMARRTDSGEPRNAMLITGGIVLTALMVRDLNAIAPLITMFFLITYTMINVVVFVEQTLGLVSFRPLLRIPRFVSFAGAAGCILAMFIVNPTFGLAALAIVLVFYGILVRRTLDHSMADVRSGLFVSLAEWAAKHVKDLDPRQERAWKPNILVPITDADTLRGSFLFLQDLAAPKGAVNVLGLQSTSSSSDLPDQVRDLTAAFRKQGVFASSAVVTAHDFANSLTASIQTMQGAFFKPNVLFLALPPTNEREADFQQIVATASEQQMGSLIYAPHERVGLGQRETINVWINDRSPHWRVSMDVGNLDLLILMAYKLKRNWDAEMRLLTVVDTEEDAQAAHTFLHMITDLARMPDAEIVVHVGDFQAYLSNAPRGDVNVFGLMDPPRFERMRALVSQSRTSSLFVRDSGNESALA</sequence>
<comment type="caution">
    <text evidence="12">The sequence shown here is derived from an EMBL/GenBank/DDBJ whole genome shotgun (WGS) entry which is preliminary data.</text>
</comment>
<proteinExistence type="inferred from homology"/>
<dbReference type="Proteomes" id="UP000221024">
    <property type="component" value="Unassembled WGS sequence"/>
</dbReference>
<name>A0A2H3NQT7_9BACT</name>
<evidence type="ECO:0000259" key="9">
    <source>
        <dbReference type="Pfam" id="PF00324"/>
    </source>
</evidence>
<evidence type="ECO:0000256" key="8">
    <source>
        <dbReference type="SAM" id="Phobius"/>
    </source>
</evidence>
<protein>
    <submittedName>
        <fullName evidence="12">Na-K-Cl cotransporter</fullName>
    </submittedName>
</protein>
<evidence type="ECO:0000256" key="1">
    <source>
        <dbReference type="ARBA" id="ARBA00004141"/>
    </source>
</evidence>
<evidence type="ECO:0000256" key="4">
    <source>
        <dbReference type="ARBA" id="ARBA00022692"/>
    </source>
</evidence>
<comment type="similarity">
    <text evidence="2">Belongs to the SLC12A transporter family.</text>
</comment>
<feature type="domain" description="Amino acid permease/ SLC12A" evidence="9">
    <location>
        <begin position="54"/>
        <end position="468"/>
    </location>
</feature>
<keyword evidence="13" id="KW-1185">Reference proteome</keyword>
<feature type="transmembrane region" description="Helical" evidence="8">
    <location>
        <begin position="123"/>
        <end position="149"/>
    </location>
</feature>
<evidence type="ECO:0000259" key="11">
    <source>
        <dbReference type="Pfam" id="PF21555"/>
    </source>
</evidence>
<dbReference type="EMBL" id="PDEP01000001">
    <property type="protein sequence ID" value="PEN09641.1"/>
    <property type="molecule type" value="Genomic_DNA"/>
</dbReference>
<feature type="transmembrane region" description="Helical" evidence="8">
    <location>
        <begin position="48"/>
        <end position="69"/>
    </location>
</feature>
<feature type="transmembrane region" description="Helical" evidence="8">
    <location>
        <begin position="312"/>
        <end position="336"/>
    </location>
</feature>
<evidence type="ECO:0000256" key="6">
    <source>
        <dbReference type="ARBA" id="ARBA00023136"/>
    </source>
</evidence>
<evidence type="ECO:0000256" key="7">
    <source>
        <dbReference type="SAM" id="MobiDB-lite"/>
    </source>
</evidence>
<feature type="transmembrane region" description="Helical" evidence="8">
    <location>
        <begin position="81"/>
        <end position="102"/>
    </location>
</feature>
<evidence type="ECO:0000313" key="12">
    <source>
        <dbReference type="EMBL" id="PEN09641.1"/>
    </source>
</evidence>
<feature type="transmembrane region" description="Helical" evidence="8">
    <location>
        <begin position="236"/>
        <end position="256"/>
    </location>
</feature>
<dbReference type="InterPro" id="IPR048752">
    <property type="entry name" value="CCC_C_2nd_subdom"/>
</dbReference>
<feature type="transmembrane region" description="Helical" evidence="8">
    <location>
        <begin position="387"/>
        <end position="408"/>
    </location>
</feature>
<dbReference type="InterPro" id="IPR004842">
    <property type="entry name" value="SLC12A_fam"/>
</dbReference>
<gene>
    <name evidence="12" type="ORF">CRI93_00610</name>
</gene>
<feature type="domain" description="Prokaryotic cation-chloride cotransporter second C-terminal subdomain" evidence="10">
    <location>
        <begin position="634"/>
        <end position="766"/>
    </location>
</feature>
<dbReference type="RefSeq" id="WP_098061039.1">
    <property type="nucleotide sequence ID" value="NZ_PDEP01000001.1"/>
</dbReference>
<dbReference type="PANTHER" id="PTHR11827:SF72">
    <property type="entry name" value="GH08340P"/>
    <property type="match status" value="1"/>
</dbReference>
<feature type="transmembrane region" description="Helical" evidence="8">
    <location>
        <begin position="192"/>
        <end position="216"/>
    </location>
</feature>
<dbReference type="InterPro" id="IPR004841">
    <property type="entry name" value="AA-permease/SLC12A_dom"/>
</dbReference>
<keyword evidence="3" id="KW-0813">Transport</keyword>
<feature type="domain" description="Prokaryotic cation-chloride cotransporter first C-terminal subdomain" evidence="11">
    <location>
        <begin position="506"/>
        <end position="632"/>
    </location>
</feature>
<feature type="transmembrane region" description="Helical" evidence="8">
    <location>
        <begin position="268"/>
        <end position="292"/>
    </location>
</feature>
<evidence type="ECO:0000256" key="3">
    <source>
        <dbReference type="ARBA" id="ARBA00022448"/>
    </source>
</evidence>
<evidence type="ECO:0000256" key="2">
    <source>
        <dbReference type="ARBA" id="ARBA00010593"/>
    </source>
</evidence>
<evidence type="ECO:0000313" key="13">
    <source>
        <dbReference type="Proteomes" id="UP000221024"/>
    </source>
</evidence>
<dbReference type="Pfam" id="PF21555">
    <property type="entry name" value="CCC_C_1st_pro"/>
    <property type="match status" value="1"/>
</dbReference>
<feature type="transmembrane region" description="Helical" evidence="8">
    <location>
        <begin position="365"/>
        <end position="381"/>
    </location>
</feature>
<keyword evidence="5 8" id="KW-1133">Transmembrane helix</keyword>
<dbReference type="GO" id="GO:0016020">
    <property type="term" value="C:membrane"/>
    <property type="evidence" value="ECO:0007669"/>
    <property type="project" value="UniProtKB-SubCell"/>
</dbReference>
<dbReference type="Pfam" id="PF21554">
    <property type="entry name" value="CCC_C_2nd_pro"/>
    <property type="match status" value="1"/>
</dbReference>
<feature type="region of interest" description="Disordered" evidence="7">
    <location>
        <begin position="1"/>
        <end position="32"/>
    </location>
</feature>
<dbReference type="AlphaFoldDB" id="A0A2H3NQT7"/>
<feature type="transmembrane region" description="Helical" evidence="8">
    <location>
        <begin position="448"/>
        <end position="466"/>
    </location>
</feature>
<evidence type="ECO:0000259" key="10">
    <source>
        <dbReference type="Pfam" id="PF21554"/>
    </source>
</evidence>
<reference evidence="12 13" key="1">
    <citation type="submission" date="2017-10" db="EMBL/GenBank/DDBJ databases">
        <title>Draft genome of Longimonas halophila.</title>
        <authorList>
            <person name="Goh K.M."/>
            <person name="Shamsir M.S."/>
            <person name="Lim S.W."/>
        </authorList>
    </citation>
    <scope>NUCLEOTIDE SEQUENCE [LARGE SCALE GENOMIC DNA]</scope>
    <source>
        <strain evidence="12 13">KCTC 42399</strain>
    </source>
</reference>
<dbReference type="PANTHER" id="PTHR11827">
    <property type="entry name" value="SOLUTE CARRIER FAMILY 12, CATION COTRANSPORTERS"/>
    <property type="match status" value="1"/>
</dbReference>
<dbReference type="FunFam" id="1.20.1740.10:FF:000013">
    <property type="entry name" value="Solute carrier family 12 member"/>
    <property type="match status" value="1"/>
</dbReference>
<evidence type="ECO:0000256" key="5">
    <source>
        <dbReference type="ARBA" id="ARBA00022989"/>
    </source>
</evidence>
<keyword evidence="4 8" id="KW-0812">Transmembrane</keyword>
<dbReference type="Gene3D" id="1.20.1740.10">
    <property type="entry name" value="Amino acid/polyamine transporter I"/>
    <property type="match status" value="1"/>
</dbReference>
<accession>A0A2H3NQT7</accession>
<feature type="compositionally biased region" description="Low complexity" evidence="7">
    <location>
        <begin position="1"/>
        <end position="14"/>
    </location>
</feature>
<comment type="subcellular location">
    <subcellularLocation>
        <location evidence="1">Membrane</location>
        <topology evidence="1">Multi-pass membrane protein</topology>
    </subcellularLocation>
</comment>
<organism evidence="12 13">
    <name type="scientific">Longimonas halophila</name>
    <dbReference type="NCBI Taxonomy" id="1469170"/>
    <lineage>
        <taxon>Bacteria</taxon>
        <taxon>Pseudomonadati</taxon>
        <taxon>Rhodothermota</taxon>
        <taxon>Rhodothermia</taxon>
        <taxon>Rhodothermales</taxon>
        <taxon>Salisaetaceae</taxon>
        <taxon>Longimonas</taxon>
    </lineage>
</organism>
<feature type="transmembrane region" description="Helical" evidence="8">
    <location>
        <begin position="161"/>
        <end position="180"/>
    </location>
</feature>